<feature type="region of interest" description="Disordered" evidence="5">
    <location>
        <begin position="139"/>
        <end position="181"/>
    </location>
</feature>
<evidence type="ECO:0000256" key="4">
    <source>
        <dbReference type="ARBA" id="ARBA00040565"/>
    </source>
</evidence>
<evidence type="ECO:0000256" key="5">
    <source>
        <dbReference type="SAM" id="MobiDB-lite"/>
    </source>
</evidence>
<keyword evidence="3" id="KW-0687">Ribonucleoprotein</keyword>
<protein>
    <recommendedName>
        <fullName evidence="4">Large ribosomal subunit protein uL4m</fullName>
    </recommendedName>
</protein>
<dbReference type="PANTHER" id="PTHR10746:SF6">
    <property type="entry name" value="LARGE RIBOSOMAL SUBUNIT PROTEIN UL4M"/>
    <property type="match status" value="1"/>
</dbReference>
<dbReference type="InterPro" id="IPR013005">
    <property type="entry name" value="Ribosomal_uL4-like"/>
</dbReference>
<keyword evidence="7" id="KW-1185">Reference proteome</keyword>
<gene>
    <name evidence="6" type="ORF">PPERSA_01543</name>
</gene>
<accession>A0A0V0R7S8</accession>
<dbReference type="GO" id="GO:1990904">
    <property type="term" value="C:ribonucleoprotein complex"/>
    <property type="evidence" value="ECO:0007669"/>
    <property type="project" value="UniProtKB-KW"/>
</dbReference>
<dbReference type="Pfam" id="PF00573">
    <property type="entry name" value="Ribosomal_L4"/>
    <property type="match status" value="1"/>
</dbReference>
<dbReference type="AlphaFoldDB" id="A0A0V0R7S8"/>
<dbReference type="GO" id="GO:0005840">
    <property type="term" value="C:ribosome"/>
    <property type="evidence" value="ECO:0007669"/>
    <property type="project" value="UniProtKB-KW"/>
</dbReference>
<dbReference type="GO" id="GO:0006412">
    <property type="term" value="P:translation"/>
    <property type="evidence" value="ECO:0007669"/>
    <property type="project" value="InterPro"/>
</dbReference>
<name>A0A0V0R7S8_PSEPJ</name>
<feature type="compositionally biased region" description="Basic residues" evidence="5">
    <location>
        <begin position="156"/>
        <end position="181"/>
    </location>
</feature>
<sequence>MITNLTKNLQKIVKNKQQTNKLLHCFAGVQSLEQIKQFNIGRKQPGEYKLNVKQEQNMPIIYRKPEEQLVQNWWSIRTFETDQPLFVPVFSFQTGEYTGEAVELDHDIFNVPLRRDIIHRVLLWRQNLFLIRTHMARNKATTAGSGKKPSPQKGQGRARRGNKRAGQFKKGGKVHGPKPRIMRYPMNKKVRLQAILTMLSAKLAEGKLRIVDTEQIDMPKTKIVQQYIDNHDTQSRILFIHSYTPDQNFMIAQSNIKRIQVCEPNRLNILKLLKQEKIYITKEALQQLVQDLKDRQFLRYRHRSDPKGEIYSEQQRKQALGIEKQEETRYKYDPSKPLHFKFQILNDYLQEYETVRKEGRLDDYKIKYE</sequence>
<organism evidence="6 7">
    <name type="scientific">Pseudocohnilembus persalinus</name>
    <name type="common">Ciliate</name>
    <dbReference type="NCBI Taxonomy" id="266149"/>
    <lineage>
        <taxon>Eukaryota</taxon>
        <taxon>Sar</taxon>
        <taxon>Alveolata</taxon>
        <taxon>Ciliophora</taxon>
        <taxon>Intramacronucleata</taxon>
        <taxon>Oligohymenophorea</taxon>
        <taxon>Scuticociliatia</taxon>
        <taxon>Philasterida</taxon>
        <taxon>Pseudocohnilembidae</taxon>
        <taxon>Pseudocohnilembus</taxon>
    </lineage>
</organism>
<dbReference type="Proteomes" id="UP000054937">
    <property type="component" value="Unassembled WGS sequence"/>
</dbReference>
<evidence type="ECO:0000256" key="3">
    <source>
        <dbReference type="ARBA" id="ARBA00023274"/>
    </source>
</evidence>
<evidence type="ECO:0000256" key="2">
    <source>
        <dbReference type="ARBA" id="ARBA00022980"/>
    </source>
</evidence>
<evidence type="ECO:0000313" key="7">
    <source>
        <dbReference type="Proteomes" id="UP000054937"/>
    </source>
</evidence>
<dbReference type="GO" id="GO:0003735">
    <property type="term" value="F:structural constituent of ribosome"/>
    <property type="evidence" value="ECO:0007669"/>
    <property type="project" value="InterPro"/>
</dbReference>
<dbReference type="Gene3D" id="3.40.1370.10">
    <property type="match status" value="1"/>
</dbReference>
<dbReference type="InterPro" id="IPR023574">
    <property type="entry name" value="Ribosomal_uL4_dom_sf"/>
</dbReference>
<comment type="caution">
    <text evidence="6">The sequence shown here is derived from an EMBL/GenBank/DDBJ whole genome shotgun (WGS) entry which is preliminary data.</text>
</comment>
<dbReference type="InParanoid" id="A0A0V0R7S8"/>
<dbReference type="SUPFAM" id="SSF52166">
    <property type="entry name" value="Ribosomal protein L4"/>
    <property type="match status" value="1"/>
</dbReference>
<dbReference type="OrthoDB" id="275876at2759"/>
<keyword evidence="2 6" id="KW-0689">Ribosomal protein</keyword>
<reference evidence="6 7" key="1">
    <citation type="journal article" date="2015" name="Sci. Rep.">
        <title>Genome of the facultative scuticociliatosis pathogen Pseudocohnilembus persalinus provides insight into its virulence through horizontal gene transfer.</title>
        <authorList>
            <person name="Xiong J."/>
            <person name="Wang G."/>
            <person name="Cheng J."/>
            <person name="Tian M."/>
            <person name="Pan X."/>
            <person name="Warren A."/>
            <person name="Jiang C."/>
            <person name="Yuan D."/>
            <person name="Miao W."/>
        </authorList>
    </citation>
    <scope>NUCLEOTIDE SEQUENCE [LARGE SCALE GENOMIC DNA]</scope>
    <source>
        <strain evidence="6">36N120E</strain>
    </source>
</reference>
<dbReference type="InterPro" id="IPR002136">
    <property type="entry name" value="Ribosomal_uL4"/>
</dbReference>
<proteinExistence type="inferred from homology"/>
<evidence type="ECO:0000256" key="1">
    <source>
        <dbReference type="ARBA" id="ARBA00010528"/>
    </source>
</evidence>
<dbReference type="OMA" id="RTHMARN"/>
<comment type="similarity">
    <text evidence="1">Belongs to the universal ribosomal protein uL4 family.</text>
</comment>
<dbReference type="EMBL" id="LDAU01000026">
    <property type="protein sequence ID" value="KRX10531.1"/>
    <property type="molecule type" value="Genomic_DNA"/>
</dbReference>
<evidence type="ECO:0000313" key="6">
    <source>
        <dbReference type="EMBL" id="KRX10531.1"/>
    </source>
</evidence>
<dbReference type="PANTHER" id="PTHR10746">
    <property type="entry name" value="50S RIBOSOMAL PROTEIN L4"/>
    <property type="match status" value="1"/>
</dbReference>
<dbReference type="NCBIfam" id="TIGR03953">
    <property type="entry name" value="rplD_bact"/>
    <property type="match status" value="1"/>
</dbReference>